<evidence type="ECO:0000313" key="2">
    <source>
        <dbReference type="Proteomes" id="UP001065298"/>
    </source>
</evidence>
<organism evidence="1 2">
    <name type="scientific">Fusarium keratoplasticum</name>
    <dbReference type="NCBI Taxonomy" id="1328300"/>
    <lineage>
        <taxon>Eukaryota</taxon>
        <taxon>Fungi</taxon>
        <taxon>Dikarya</taxon>
        <taxon>Ascomycota</taxon>
        <taxon>Pezizomycotina</taxon>
        <taxon>Sordariomycetes</taxon>
        <taxon>Hypocreomycetidae</taxon>
        <taxon>Hypocreales</taxon>
        <taxon>Nectriaceae</taxon>
        <taxon>Fusarium</taxon>
        <taxon>Fusarium solani species complex</taxon>
    </lineage>
</organism>
<evidence type="ECO:0000313" key="1">
    <source>
        <dbReference type="EMBL" id="KAI8684655.1"/>
    </source>
</evidence>
<protein>
    <submittedName>
        <fullName evidence="1">Uncharacterized protein</fullName>
    </submittedName>
</protein>
<accession>A0ACC0RGC9</accession>
<keyword evidence="2" id="KW-1185">Reference proteome</keyword>
<dbReference type="Proteomes" id="UP001065298">
    <property type="component" value="Chromosome 1"/>
</dbReference>
<sequence length="436" mass="48035">MVGIVLLSRPHLPAAPTFFFLFFPPLQPPFSFLLRPCLPSAILSLVWFILGSPVQSTTTTIMHASKILASVGLVASASASVVRYANVNQQRDVVIEKRADQTAAWVSVDDEAQPATTYTPSMTVVDGVTSIVDGAPHDLTATVYTSTHYGEIYTSTGEPPNPTASGKHGEGAFTRCHNKDGSNAPFCSPYENSTLTTGKTYFVTWDPDYFEDKNADNTTAAMMVFARLDIYNTTSEEFQKEGDDFDQVPAAFGFWPFNVKDSYRKFGGDHNISITLYSQRNHTAEKKKASTIYLNVAAPQLPAHKEPKVPHGQTLVIALPVVLGSIALLLVGVCLWNRKTRRIGLGNIMSRGRHGYTGRAERRLFGRKDNGIQLDTRDMPPPGEYRDAPEHRRRDSDGLGSLAGSPVDPSFAQQGTTGGRNTFRDEMRRQDQERSR</sequence>
<gene>
    <name evidence="1" type="ORF">NCS57_00132100</name>
</gene>
<reference evidence="1" key="1">
    <citation type="submission" date="2022-06" db="EMBL/GenBank/DDBJ databases">
        <title>Fusarium solani species complex genomes reveal bases of compartmentalisation and animal pathogenesis.</title>
        <authorList>
            <person name="Tsai I.J."/>
        </authorList>
    </citation>
    <scope>NUCLEOTIDE SEQUENCE</scope>
    <source>
        <strain evidence="1">Fu6.1</strain>
    </source>
</reference>
<name>A0ACC0RGC9_9HYPO</name>
<proteinExistence type="predicted"/>
<comment type="caution">
    <text evidence="1">The sequence shown here is derived from an EMBL/GenBank/DDBJ whole genome shotgun (WGS) entry which is preliminary data.</text>
</comment>
<dbReference type="EMBL" id="CM046503">
    <property type="protein sequence ID" value="KAI8684655.1"/>
    <property type="molecule type" value="Genomic_DNA"/>
</dbReference>